<feature type="compositionally biased region" description="Polar residues" evidence="2">
    <location>
        <begin position="471"/>
        <end position="494"/>
    </location>
</feature>
<evidence type="ECO:0000256" key="2">
    <source>
        <dbReference type="SAM" id="MobiDB-lite"/>
    </source>
</evidence>
<feature type="region of interest" description="Disordered" evidence="2">
    <location>
        <begin position="280"/>
        <end position="299"/>
    </location>
</feature>
<evidence type="ECO:0000256" key="3">
    <source>
        <dbReference type="SAM" id="Phobius"/>
    </source>
</evidence>
<dbReference type="EMBL" id="KZ107852">
    <property type="protein sequence ID" value="OSS46203.1"/>
    <property type="molecule type" value="Genomic_DNA"/>
</dbReference>
<reference evidence="4 5" key="1">
    <citation type="journal article" date="2017" name="Genome Announc.">
        <title>Genome sequence of the saprophytic ascomycete Epicoccum nigrum ICMP 19927 strain isolated from New Zealand.</title>
        <authorList>
            <person name="Fokin M."/>
            <person name="Fleetwood D."/>
            <person name="Weir B.S."/>
            <person name="Villas-Boas S.G."/>
        </authorList>
    </citation>
    <scope>NUCLEOTIDE SEQUENCE [LARGE SCALE GENOMIC DNA]</scope>
    <source>
        <strain evidence="4 5">ICMP 19927</strain>
    </source>
</reference>
<protein>
    <submittedName>
        <fullName evidence="4">Uncharacterized protein</fullName>
    </submittedName>
</protein>
<proteinExistence type="predicted"/>
<keyword evidence="1" id="KW-0175">Coiled coil</keyword>
<feature type="region of interest" description="Disordered" evidence="2">
    <location>
        <begin position="341"/>
        <end position="366"/>
    </location>
</feature>
<accession>A0A1Y2LQI9</accession>
<evidence type="ECO:0000256" key="1">
    <source>
        <dbReference type="SAM" id="Coils"/>
    </source>
</evidence>
<dbReference type="InParanoid" id="A0A1Y2LQI9"/>
<feature type="region of interest" description="Disordered" evidence="2">
    <location>
        <begin position="452"/>
        <end position="494"/>
    </location>
</feature>
<organism evidence="4 5">
    <name type="scientific">Epicoccum nigrum</name>
    <name type="common">Soil fungus</name>
    <name type="synonym">Epicoccum purpurascens</name>
    <dbReference type="NCBI Taxonomy" id="105696"/>
    <lineage>
        <taxon>Eukaryota</taxon>
        <taxon>Fungi</taxon>
        <taxon>Dikarya</taxon>
        <taxon>Ascomycota</taxon>
        <taxon>Pezizomycotina</taxon>
        <taxon>Dothideomycetes</taxon>
        <taxon>Pleosporomycetidae</taxon>
        <taxon>Pleosporales</taxon>
        <taxon>Pleosporineae</taxon>
        <taxon>Didymellaceae</taxon>
        <taxon>Epicoccum</taxon>
    </lineage>
</organism>
<gene>
    <name evidence="4" type="ORF">B5807_08136</name>
</gene>
<sequence>MAALVNLATQLGAIMTNPVTPVFLCAAQFAYGIWSYGETVDAPPVPPLQPGPSMPVHSILEPPSTVTRISLKPDQAAAQVYVDVDCERVHPSKTGVYLVTATLVLLVCGMMFLIYRSIWPNNKPEHQPQTPAADVESKKKLEQTVTDFDSQVTALKQQYLKDMKKLVERTKDLGASQALVKQEQATVALRTRERDDLENQRQLALNALDACTKERDNLKLQAQGDQNALTSLNKECEELRQQAKRNQDDLAAVTKECNDFESQAQSAQDALAKERSDFALQKQHHEDDSPIEESESHLEELPAGEPLLQPMNPGPSSYPPHTVAQEETVAAVVQVVDTEASEPNLEVHPVDTYKSTPPQHPDAQEKPVATEIQVPDHLYKWYCDFCHGKFPGTIPGSAHRDECKKWNDKVYSLSGSAIGYPPDWNHTLPPYPTEKDVFWMHARSLQQLAPPRSLQPNAAVFVPAEPPKKATSPTNQKWPNPTSKTNGKTSNGRK</sequence>
<keyword evidence="3" id="KW-0472">Membrane</keyword>
<feature type="transmembrane region" description="Helical" evidence="3">
    <location>
        <begin position="96"/>
        <end position="115"/>
    </location>
</feature>
<evidence type="ECO:0000313" key="4">
    <source>
        <dbReference type="EMBL" id="OSS46203.1"/>
    </source>
</evidence>
<feature type="coiled-coil region" evidence="1">
    <location>
        <begin position="138"/>
        <end position="277"/>
    </location>
</feature>
<evidence type="ECO:0000313" key="5">
    <source>
        <dbReference type="Proteomes" id="UP000193240"/>
    </source>
</evidence>
<dbReference type="Proteomes" id="UP000193240">
    <property type="component" value="Unassembled WGS sequence"/>
</dbReference>
<keyword evidence="5" id="KW-1185">Reference proteome</keyword>
<keyword evidence="3" id="KW-0812">Transmembrane</keyword>
<name>A0A1Y2LQI9_EPING</name>
<keyword evidence="3" id="KW-1133">Transmembrane helix</keyword>
<dbReference type="AlphaFoldDB" id="A0A1Y2LQI9"/>